<gene>
    <name evidence="5" type="ORF">EKG39_22075</name>
</gene>
<dbReference type="PANTHER" id="PTHR46796">
    <property type="entry name" value="HTH-TYPE TRANSCRIPTIONAL ACTIVATOR RHAS-RELATED"/>
    <property type="match status" value="1"/>
</dbReference>
<dbReference type="InterPro" id="IPR009057">
    <property type="entry name" value="Homeodomain-like_sf"/>
</dbReference>
<dbReference type="Pfam" id="PF12833">
    <property type="entry name" value="HTH_18"/>
    <property type="match status" value="1"/>
</dbReference>
<keyword evidence="1" id="KW-0805">Transcription regulation</keyword>
<dbReference type="InterPro" id="IPR050204">
    <property type="entry name" value="AraC_XylS_family_regulators"/>
</dbReference>
<name>A0A431VSX0_9GAMM</name>
<dbReference type="SMART" id="SM00342">
    <property type="entry name" value="HTH_ARAC"/>
    <property type="match status" value="1"/>
</dbReference>
<reference evidence="5 6" key="1">
    <citation type="submission" date="2018-12" db="EMBL/GenBank/DDBJ databases">
        <authorList>
            <person name="Yu L."/>
        </authorList>
    </citation>
    <scope>NUCLEOTIDE SEQUENCE [LARGE SCALE GENOMIC DNA]</scope>
    <source>
        <strain evidence="5 6">HAW-EB5</strain>
    </source>
</reference>
<dbReference type="SUPFAM" id="SSF51215">
    <property type="entry name" value="Regulatory protein AraC"/>
    <property type="match status" value="1"/>
</dbReference>
<evidence type="ECO:0000256" key="3">
    <source>
        <dbReference type="ARBA" id="ARBA00023163"/>
    </source>
</evidence>
<dbReference type="OrthoDB" id="9809338at2"/>
<dbReference type="EMBL" id="RXNV01000022">
    <property type="protein sequence ID" value="RTR26332.1"/>
    <property type="molecule type" value="Genomic_DNA"/>
</dbReference>
<protein>
    <submittedName>
        <fullName evidence="5">AraC family transcriptional regulator</fullName>
    </submittedName>
</protein>
<keyword evidence="2" id="KW-0238">DNA-binding</keyword>
<evidence type="ECO:0000313" key="6">
    <source>
        <dbReference type="Proteomes" id="UP000282060"/>
    </source>
</evidence>
<dbReference type="InterPro" id="IPR037923">
    <property type="entry name" value="HTH-like"/>
</dbReference>
<organism evidence="5 6">
    <name type="scientific">Shewanella atlantica</name>
    <dbReference type="NCBI Taxonomy" id="271099"/>
    <lineage>
        <taxon>Bacteria</taxon>
        <taxon>Pseudomonadati</taxon>
        <taxon>Pseudomonadota</taxon>
        <taxon>Gammaproteobacteria</taxon>
        <taxon>Alteromonadales</taxon>
        <taxon>Shewanellaceae</taxon>
        <taxon>Shewanella</taxon>
    </lineage>
</organism>
<dbReference type="GO" id="GO:0003700">
    <property type="term" value="F:DNA-binding transcription factor activity"/>
    <property type="evidence" value="ECO:0007669"/>
    <property type="project" value="InterPro"/>
</dbReference>
<dbReference type="InterPro" id="IPR003313">
    <property type="entry name" value="AraC-bd"/>
</dbReference>
<accession>A0A431VSX0</accession>
<dbReference type="GO" id="GO:0043565">
    <property type="term" value="F:sequence-specific DNA binding"/>
    <property type="evidence" value="ECO:0007669"/>
    <property type="project" value="InterPro"/>
</dbReference>
<dbReference type="Pfam" id="PF02311">
    <property type="entry name" value="AraC_binding"/>
    <property type="match status" value="1"/>
</dbReference>
<dbReference type="InterPro" id="IPR018060">
    <property type="entry name" value="HTH_AraC"/>
</dbReference>
<evidence type="ECO:0000313" key="5">
    <source>
        <dbReference type="EMBL" id="RTR26332.1"/>
    </source>
</evidence>
<sequence length="278" mass="31962">MNIMHKESIQYWHNPALSGVELTRANFKQFEFDRHVHLDYHIGVVSSGCQQYTHRGRAYHLGPGLISTLNPDETHNGQSYSSEGYQVHVMSVPYHYVSQISQEMSQAEGFFHNPLINDTHLYQAFLKLHMMLTQHQSNLSSLQLETSMMAFTTELFLRHGNVPEQITDKHNGLSQSQIKEVMAMFHDDPGQEFLLETLASSVGLSKFQFLRKFKQSIGMTPHAYLKRVRLEYAKKALINGEHVADIAHKVGFFDQSHLNKAFKQAYLITPANFQRRVV</sequence>
<evidence type="ECO:0000256" key="1">
    <source>
        <dbReference type="ARBA" id="ARBA00023015"/>
    </source>
</evidence>
<keyword evidence="6" id="KW-1185">Reference proteome</keyword>
<dbReference type="Gene3D" id="1.10.10.60">
    <property type="entry name" value="Homeodomain-like"/>
    <property type="match status" value="2"/>
</dbReference>
<comment type="caution">
    <text evidence="5">The sequence shown here is derived from an EMBL/GenBank/DDBJ whole genome shotgun (WGS) entry which is preliminary data.</text>
</comment>
<proteinExistence type="predicted"/>
<dbReference type="Proteomes" id="UP000282060">
    <property type="component" value="Unassembled WGS sequence"/>
</dbReference>
<keyword evidence="3" id="KW-0804">Transcription</keyword>
<feature type="domain" description="HTH araC/xylS-type" evidence="4">
    <location>
        <begin position="179"/>
        <end position="276"/>
    </location>
</feature>
<evidence type="ECO:0000259" key="4">
    <source>
        <dbReference type="PROSITE" id="PS01124"/>
    </source>
</evidence>
<dbReference type="PANTHER" id="PTHR46796:SF11">
    <property type="entry name" value="TRANSCRIPTIONAL REGULATOR-RELATED"/>
    <property type="match status" value="1"/>
</dbReference>
<dbReference type="PROSITE" id="PS01124">
    <property type="entry name" value="HTH_ARAC_FAMILY_2"/>
    <property type="match status" value="1"/>
</dbReference>
<dbReference type="SUPFAM" id="SSF46689">
    <property type="entry name" value="Homeodomain-like"/>
    <property type="match status" value="2"/>
</dbReference>
<dbReference type="AlphaFoldDB" id="A0A431VSX0"/>
<evidence type="ECO:0000256" key="2">
    <source>
        <dbReference type="ARBA" id="ARBA00023125"/>
    </source>
</evidence>